<accession>A0A412WVI7</accession>
<dbReference type="Proteomes" id="UP000283589">
    <property type="component" value="Unassembled WGS sequence"/>
</dbReference>
<dbReference type="AlphaFoldDB" id="A0A412WVI7"/>
<comment type="caution">
    <text evidence="1">The sequence shown here is derived from an EMBL/GenBank/DDBJ whole genome shotgun (WGS) entry which is preliminary data.</text>
</comment>
<sequence length="1071" mass="124111">MPKIKYYYSPSINIVRDLNKNLEYIPTPNAKQVYTHIAKNYATGTHSFNIVGSYGTGKSSFLLALEHHLNGEKEYFNPLNGSFKSVKGFEFLPIVGEATSLLNYFATEFGLKNKDYSARDILEQIETTYIEISKLGKGWFIAIDEFGKFLEYAANNSPEKELYFIQQLAELANDDSKNILFVTTLHQGFNDYAVSLSKTQRNEWDKVKGRLKEITFNEPVEQLLLLAAERISSRQGKIKKSSTFDQLFDSIARSKTFPLNDYFNKSIAEKLLPFDILSASILTSALQRYGQNERSLFQFVDSNDYLGLEDFDTKTNPFYNISCVYDYLMYNYYSTLTTKHNQDYSKWVTIRNSIERLEGELEDYVNEGTKLLKTIGLLNIFAPYSGFIDKDFLTDYSKFSLGLDNAEEVIDKLSQFKIISFTKYDKRYKLLGGTDLDIDQAIADAVIDDIADIVPYLNKYFDFPYIQAKEHFYRTGCPRFFQFKISERPYDGIVEDVDGIINLVFSEKGMKDNSVWELLSFNEPILYCLYGNTREIRNTLVELERIQYVKRQYPNDKVAQKEIDKMLVRYMKILNELVFEGLYDGNKVTWLFNGETVCIQSHKLLNRQLSTICDWAYPATPVFRNEMVNKGKLSGAMQPARRNLIKALVSNFDKPNLGFSDDKFPPEKTIYLSLLQNTGIHNGYTLGRPADGSFNALWNECIRFLDDAKATRMSVHVLVERLKKKPFRLKQGFIDFWLPIFLFICRDDYALFDEKGYIPDIDDETLVLVSRQPDTFEIKSFDISGIKLDLFNSYRSFLNIGETDTVTNDSLIELIKPFLVFYAQLPEYGKKTKRISKRAIILRDAIALSKEPEKTFFEDFPKAMGISLEKIAKNPELVKDYIGNLQILIREIRTAYEELVNRIENFIQLEFIGKEVPFVEYKGILQQRFKKLKKHLLLPKQKVFYQRLMSELDVRNTWISSICQVLIGKPLDAISDDDEKILYENFRDVINELDNLCNLAKSDVNFDTEEVFKLEVTSFMKGLQKHTIRYPKGKTKEVKELEADIKSRLSNDRNVNIALLLDLLQNEIDGK</sequence>
<dbReference type="SUPFAM" id="SSF52540">
    <property type="entry name" value="P-loop containing nucleoside triphosphate hydrolases"/>
    <property type="match status" value="1"/>
</dbReference>
<gene>
    <name evidence="1" type="ORF">DWW18_17680</name>
</gene>
<dbReference type="Gene3D" id="3.40.50.300">
    <property type="entry name" value="P-loop containing nucleotide triphosphate hydrolases"/>
    <property type="match status" value="1"/>
</dbReference>
<proteinExistence type="predicted"/>
<dbReference type="InterPro" id="IPR027417">
    <property type="entry name" value="P-loop_NTPase"/>
</dbReference>
<dbReference type="RefSeq" id="WP_118261361.1">
    <property type="nucleotide sequence ID" value="NZ_CALBWO010000047.1"/>
</dbReference>
<reference evidence="1 2" key="1">
    <citation type="submission" date="2018-08" db="EMBL/GenBank/DDBJ databases">
        <title>A genome reference for cultivated species of the human gut microbiota.</title>
        <authorList>
            <person name="Zou Y."/>
            <person name="Xue W."/>
            <person name="Luo G."/>
        </authorList>
    </citation>
    <scope>NUCLEOTIDE SEQUENCE [LARGE SCALE GENOMIC DNA]</scope>
    <source>
        <strain evidence="1 2">AF14-49</strain>
    </source>
</reference>
<evidence type="ECO:0000313" key="2">
    <source>
        <dbReference type="Proteomes" id="UP000283589"/>
    </source>
</evidence>
<evidence type="ECO:0000313" key="1">
    <source>
        <dbReference type="EMBL" id="RGV31352.1"/>
    </source>
</evidence>
<organism evidence="1 2">
    <name type="scientific">Butyricimonas virosa</name>
    <dbReference type="NCBI Taxonomy" id="544645"/>
    <lineage>
        <taxon>Bacteria</taxon>
        <taxon>Pseudomonadati</taxon>
        <taxon>Bacteroidota</taxon>
        <taxon>Bacteroidia</taxon>
        <taxon>Bacteroidales</taxon>
        <taxon>Odoribacteraceae</taxon>
        <taxon>Butyricimonas</taxon>
    </lineage>
</organism>
<dbReference type="EMBL" id="QRZA01000034">
    <property type="protein sequence ID" value="RGV31352.1"/>
    <property type="molecule type" value="Genomic_DNA"/>
</dbReference>
<protein>
    <recommendedName>
        <fullName evidence="3">ATP-binding protein</fullName>
    </recommendedName>
</protein>
<evidence type="ECO:0008006" key="3">
    <source>
        <dbReference type="Google" id="ProtNLM"/>
    </source>
</evidence>
<name>A0A412WVI7_9BACT</name>